<keyword evidence="1" id="KW-1133">Transmembrane helix</keyword>
<feature type="transmembrane region" description="Helical" evidence="1">
    <location>
        <begin position="12"/>
        <end position="33"/>
    </location>
</feature>
<dbReference type="Pfam" id="PF06580">
    <property type="entry name" value="His_kinase"/>
    <property type="match status" value="1"/>
</dbReference>
<keyword evidence="4" id="KW-1185">Reference proteome</keyword>
<dbReference type="InterPro" id="IPR010559">
    <property type="entry name" value="Sig_transdc_His_kin_internal"/>
</dbReference>
<name>A0A4R4KBB2_9BACT</name>
<dbReference type="InterPro" id="IPR050640">
    <property type="entry name" value="Bact_2-comp_sensor_kinase"/>
</dbReference>
<dbReference type="RefSeq" id="WP_132118635.1">
    <property type="nucleotide sequence ID" value="NZ_SMJU01000008.1"/>
</dbReference>
<evidence type="ECO:0000313" key="4">
    <source>
        <dbReference type="Proteomes" id="UP000295706"/>
    </source>
</evidence>
<evidence type="ECO:0000256" key="1">
    <source>
        <dbReference type="SAM" id="Phobius"/>
    </source>
</evidence>
<keyword evidence="1" id="KW-0812">Transmembrane</keyword>
<feature type="transmembrane region" description="Helical" evidence="1">
    <location>
        <begin position="45"/>
        <end position="66"/>
    </location>
</feature>
<feature type="domain" description="Signal transduction histidine kinase internal region" evidence="2">
    <location>
        <begin position="164"/>
        <end position="242"/>
    </location>
</feature>
<dbReference type="Gene3D" id="3.30.565.10">
    <property type="entry name" value="Histidine kinase-like ATPase, C-terminal domain"/>
    <property type="match status" value="1"/>
</dbReference>
<evidence type="ECO:0000313" key="3">
    <source>
        <dbReference type="EMBL" id="TDB64032.1"/>
    </source>
</evidence>
<proteinExistence type="predicted"/>
<evidence type="ECO:0000259" key="2">
    <source>
        <dbReference type="Pfam" id="PF06580"/>
    </source>
</evidence>
<dbReference type="PANTHER" id="PTHR34220:SF7">
    <property type="entry name" value="SENSOR HISTIDINE KINASE YPDA"/>
    <property type="match status" value="1"/>
</dbReference>
<feature type="transmembrane region" description="Helical" evidence="1">
    <location>
        <begin position="87"/>
        <end position="108"/>
    </location>
</feature>
<gene>
    <name evidence="3" type="ORF">EZE20_13890</name>
</gene>
<dbReference type="EMBL" id="SMJU01000008">
    <property type="protein sequence ID" value="TDB64032.1"/>
    <property type="molecule type" value="Genomic_DNA"/>
</dbReference>
<protein>
    <recommendedName>
        <fullName evidence="2">Signal transduction histidine kinase internal region domain-containing protein</fullName>
    </recommendedName>
</protein>
<dbReference type="OrthoDB" id="9809908at2"/>
<accession>A0A4R4KBB2</accession>
<comment type="caution">
    <text evidence="3">The sequence shown here is derived from an EMBL/GenBank/DDBJ whole genome shotgun (WGS) entry which is preliminary data.</text>
</comment>
<sequence>MATQRYFGTAHLWRFCIVICLIVNLPRFLTFFWNPHYFESLGGFSFYALLLQFSTSLLFGITFAFVEIDSHHPLALWYHRQLSAIKITVQAILFLLLTELLFQIEVAIAEPVTEISFYHFSYFVRHLVILGAIRGFWYFISVVHESNQVTIENEQLKRLKVKNQLEALSNQLNPHFLFNALNILNVSITTDPEGAQNIVHNLSDILRYNLKIQNQNLVRLSEELDVAQSYLGLYKARFGEKLLFSFENTDTRKVWYIVPLSLQILIENAIKHNVITSNSVLHIKVWVNEAKSQLIITNSINKKTQAESLGIGLSNLGKRNQLILGKTTSSSEDAQQFTVSVPLIESP</sequence>
<dbReference type="AlphaFoldDB" id="A0A4R4KBB2"/>
<keyword evidence="1" id="KW-0472">Membrane</keyword>
<dbReference type="GO" id="GO:0000155">
    <property type="term" value="F:phosphorelay sensor kinase activity"/>
    <property type="evidence" value="ECO:0007669"/>
    <property type="project" value="InterPro"/>
</dbReference>
<feature type="transmembrane region" description="Helical" evidence="1">
    <location>
        <begin position="120"/>
        <end position="140"/>
    </location>
</feature>
<dbReference type="Proteomes" id="UP000295706">
    <property type="component" value="Unassembled WGS sequence"/>
</dbReference>
<dbReference type="PANTHER" id="PTHR34220">
    <property type="entry name" value="SENSOR HISTIDINE KINASE YPDA"/>
    <property type="match status" value="1"/>
</dbReference>
<reference evidence="3 4" key="1">
    <citation type="submission" date="2019-02" db="EMBL/GenBank/DDBJ databases">
        <title>Arundinibacter roseus gen. nov., sp. nov., a new member of the family Cytophagaceae.</title>
        <authorList>
            <person name="Szuroczki S."/>
            <person name="Khayer B."/>
            <person name="Sproer C."/>
            <person name="Toumi M."/>
            <person name="Szabo A."/>
            <person name="Felfoldi T."/>
            <person name="Schumann P."/>
            <person name="Toth E."/>
        </authorList>
    </citation>
    <scope>NUCLEOTIDE SEQUENCE [LARGE SCALE GENOMIC DNA]</scope>
    <source>
        <strain evidence="3 4">DMA-k-7a</strain>
    </source>
</reference>
<organism evidence="3 4">
    <name type="scientific">Arundinibacter roseus</name>
    <dbReference type="NCBI Taxonomy" id="2070510"/>
    <lineage>
        <taxon>Bacteria</taxon>
        <taxon>Pseudomonadati</taxon>
        <taxon>Bacteroidota</taxon>
        <taxon>Cytophagia</taxon>
        <taxon>Cytophagales</taxon>
        <taxon>Spirosomataceae</taxon>
        <taxon>Arundinibacter</taxon>
    </lineage>
</organism>
<dbReference type="GO" id="GO:0016020">
    <property type="term" value="C:membrane"/>
    <property type="evidence" value="ECO:0007669"/>
    <property type="project" value="InterPro"/>
</dbReference>
<dbReference type="InterPro" id="IPR036890">
    <property type="entry name" value="HATPase_C_sf"/>
</dbReference>